<dbReference type="Gene3D" id="2.60.40.790">
    <property type="match status" value="1"/>
</dbReference>
<comment type="similarity">
    <text evidence="1 2">Belongs to the small heat shock protein (HSP20) family.</text>
</comment>
<dbReference type="PANTHER" id="PTHR11527">
    <property type="entry name" value="HEAT-SHOCK PROTEIN 20 FAMILY MEMBER"/>
    <property type="match status" value="1"/>
</dbReference>
<dbReference type="SUPFAM" id="SSF49764">
    <property type="entry name" value="HSP20-like chaperones"/>
    <property type="match status" value="1"/>
</dbReference>
<feature type="domain" description="SHSP" evidence="3">
    <location>
        <begin position="36"/>
        <end position="148"/>
    </location>
</feature>
<dbReference type="InterPro" id="IPR008978">
    <property type="entry name" value="HSP20-like_chaperone"/>
</dbReference>
<dbReference type="GeneID" id="32476144"/>
<dbReference type="RefSeq" id="WP_006693898.1">
    <property type="nucleotide sequence ID" value="NZ_JH376858.1"/>
</dbReference>
<dbReference type="EMBL" id="ADGH01000009">
    <property type="protein sequence ID" value="EHG24873.1"/>
    <property type="molecule type" value="Genomic_DNA"/>
</dbReference>
<gene>
    <name evidence="4" type="ORF">HMPREF9432_01128</name>
</gene>
<dbReference type="PROSITE" id="PS01031">
    <property type="entry name" value="SHSP"/>
    <property type="match status" value="1"/>
</dbReference>
<name>A0ABN0DPW7_9FIRM</name>
<dbReference type="InterPro" id="IPR031107">
    <property type="entry name" value="Small_HSP"/>
</dbReference>
<evidence type="ECO:0000313" key="4">
    <source>
        <dbReference type="EMBL" id="EHG24873.1"/>
    </source>
</evidence>
<evidence type="ECO:0000259" key="3">
    <source>
        <dbReference type="PROSITE" id="PS01031"/>
    </source>
</evidence>
<reference evidence="4 5" key="1">
    <citation type="submission" date="2011-08" db="EMBL/GenBank/DDBJ databases">
        <title>The Genome Sequence of Selenomonas noxia F0398.</title>
        <authorList>
            <consortium name="The Broad Institute Genome Sequencing Platform"/>
            <person name="Earl A."/>
            <person name="Ward D."/>
            <person name="Feldgarden M."/>
            <person name="Gevers D."/>
            <person name="Izard J."/>
            <person name="Ganesan A."/>
            <person name="Blanton J.M."/>
            <person name="Baranova O.V."/>
            <person name="Tanner A.C."/>
            <person name="Dewhirst F.E."/>
            <person name="Young S.K."/>
            <person name="Zeng Q."/>
            <person name="Gargeya S."/>
            <person name="Fitzgerald M."/>
            <person name="Haas B."/>
            <person name="Abouelleil A."/>
            <person name="Alvarado L."/>
            <person name="Arachchi H.M."/>
            <person name="Berlin A."/>
            <person name="Brown A."/>
            <person name="Chapman S.B."/>
            <person name="Chen Z."/>
            <person name="Dunbar C."/>
            <person name="Freedman E."/>
            <person name="Gearin G."/>
            <person name="Gellesch M."/>
            <person name="Goldberg J."/>
            <person name="Griggs A."/>
            <person name="Gujja S."/>
            <person name="Heiman D."/>
            <person name="Howarth C."/>
            <person name="Larson L."/>
            <person name="Lui A."/>
            <person name="MacDonald P.J.P."/>
            <person name="Montmayeur A."/>
            <person name="Murphy C."/>
            <person name="Neiman D."/>
            <person name="Pearson M."/>
            <person name="Priest M."/>
            <person name="Roberts A."/>
            <person name="Saif S."/>
            <person name="Shea T."/>
            <person name="Shenoy N."/>
            <person name="Sisk P."/>
            <person name="Stolte C."/>
            <person name="Sykes S."/>
            <person name="Wortman J."/>
            <person name="Nusbaum C."/>
            <person name="Birren B."/>
        </authorList>
    </citation>
    <scope>NUCLEOTIDE SEQUENCE [LARGE SCALE GENOMIC DNA]</scope>
    <source>
        <strain evidence="4 5">F0398</strain>
    </source>
</reference>
<keyword evidence="5" id="KW-1185">Reference proteome</keyword>
<evidence type="ECO:0000256" key="1">
    <source>
        <dbReference type="PROSITE-ProRule" id="PRU00285"/>
    </source>
</evidence>
<protein>
    <recommendedName>
        <fullName evidence="3">SHSP domain-containing protein</fullName>
    </recommendedName>
</protein>
<organism evidence="4 5">
    <name type="scientific">Selenomonas noxia F0398</name>
    <dbReference type="NCBI Taxonomy" id="702437"/>
    <lineage>
        <taxon>Bacteria</taxon>
        <taxon>Bacillati</taxon>
        <taxon>Bacillota</taxon>
        <taxon>Negativicutes</taxon>
        <taxon>Selenomonadales</taxon>
        <taxon>Selenomonadaceae</taxon>
        <taxon>Selenomonas</taxon>
    </lineage>
</organism>
<dbReference type="Proteomes" id="UP000003175">
    <property type="component" value="Unassembled WGS sequence"/>
</dbReference>
<evidence type="ECO:0000313" key="5">
    <source>
        <dbReference type="Proteomes" id="UP000003175"/>
    </source>
</evidence>
<comment type="caution">
    <text evidence="4">The sequence shown here is derived from an EMBL/GenBank/DDBJ whole genome shotgun (WGS) entry which is preliminary data.</text>
</comment>
<sequence length="148" mass="16678">MFRPLPFNLKENAEKGQEILGKALESVMEHSFNPLDKVGGMFFPFRVDVVDCENCYELFAELPGFSKDAIEVSYNEDGRLKIKAERAASDFAEAKFLCRERKAGTFERSFLIDDVDESGVSVSYDAGILHVILPKLAVKKSCRVFTIQ</sequence>
<proteinExistence type="inferred from homology"/>
<dbReference type="Pfam" id="PF00011">
    <property type="entry name" value="HSP20"/>
    <property type="match status" value="1"/>
</dbReference>
<dbReference type="InterPro" id="IPR002068">
    <property type="entry name" value="A-crystallin/Hsp20_dom"/>
</dbReference>
<evidence type="ECO:0000256" key="2">
    <source>
        <dbReference type="RuleBase" id="RU003616"/>
    </source>
</evidence>
<accession>A0ABN0DPW7</accession>